<evidence type="ECO:0000313" key="2">
    <source>
        <dbReference type="EMBL" id="CAA9299158.1"/>
    </source>
</evidence>
<gene>
    <name evidence="2" type="ORF">AVDCRST_MAG68-520</name>
</gene>
<feature type="compositionally biased region" description="Low complexity" evidence="1">
    <location>
        <begin position="226"/>
        <end position="237"/>
    </location>
</feature>
<name>A0A6J4K996_9BACT</name>
<sequence length="286" mass="31027">EQHHSHFLRGPAGPGARRARTRAGRHPRHRGRRHEPRGHHGQSSARAGDHRRADRGPPAPHGRGEPRSGAAPPHLARRLAGVGAPPPRRQRRHRQAHRRLHLRPPPVADRGRRHPALRPGGGGDGDGEDHGRAADRLQHPARPPHRDQDGREPALDPARLALPVAGRPGAAVPGGGHHAQGGRARHPPRRQPGDPQGRRVRGPAAGAPADVGRDAVHPPVRHHQPARAGGARQVQAGHGRRVLHPRHQRPHRHRLSGHPRLHPSGRGAADLPVRARQSRDTGLHLL</sequence>
<proteinExistence type="predicted"/>
<feature type="compositionally biased region" description="Basic and acidic residues" evidence="1">
    <location>
        <begin position="128"/>
        <end position="154"/>
    </location>
</feature>
<feature type="compositionally biased region" description="Basic residues" evidence="1">
    <location>
        <begin position="17"/>
        <end position="40"/>
    </location>
</feature>
<protein>
    <submittedName>
        <fullName evidence="2">Uncharacterized protein</fullName>
    </submittedName>
</protein>
<feature type="compositionally biased region" description="Basic and acidic residues" evidence="1">
    <location>
        <begin position="277"/>
        <end position="286"/>
    </location>
</feature>
<feature type="non-terminal residue" evidence="2">
    <location>
        <position position="1"/>
    </location>
</feature>
<feature type="compositionally biased region" description="Basic residues" evidence="1">
    <location>
        <begin position="88"/>
        <end position="102"/>
    </location>
</feature>
<dbReference type="EMBL" id="CADCTW010000021">
    <property type="protein sequence ID" value="CAA9299158.1"/>
    <property type="molecule type" value="Genomic_DNA"/>
</dbReference>
<feature type="compositionally biased region" description="Basic residues" evidence="1">
    <location>
        <begin position="238"/>
        <end position="263"/>
    </location>
</feature>
<reference evidence="2" key="1">
    <citation type="submission" date="2020-02" db="EMBL/GenBank/DDBJ databases">
        <authorList>
            <person name="Meier V. D."/>
        </authorList>
    </citation>
    <scope>NUCLEOTIDE SEQUENCE</scope>
    <source>
        <strain evidence="2">AVDCRST_MAG68</strain>
    </source>
</reference>
<organism evidence="2">
    <name type="scientific">uncultured Gemmatimonadota bacterium</name>
    <dbReference type="NCBI Taxonomy" id="203437"/>
    <lineage>
        <taxon>Bacteria</taxon>
        <taxon>Pseudomonadati</taxon>
        <taxon>Gemmatimonadota</taxon>
        <taxon>environmental samples</taxon>
    </lineage>
</organism>
<accession>A0A6J4K996</accession>
<dbReference type="AlphaFoldDB" id="A0A6J4K996"/>
<evidence type="ECO:0000256" key="1">
    <source>
        <dbReference type="SAM" id="MobiDB-lite"/>
    </source>
</evidence>
<feature type="region of interest" description="Disordered" evidence="1">
    <location>
        <begin position="1"/>
        <end position="286"/>
    </location>
</feature>
<feature type="non-terminal residue" evidence="2">
    <location>
        <position position="286"/>
    </location>
</feature>